<evidence type="ECO:0000313" key="6">
    <source>
        <dbReference type="Proteomes" id="UP000232688"/>
    </source>
</evidence>
<reference evidence="3" key="5">
    <citation type="submission" date="2020-05" db="EMBL/GenBank/DDBJ databases">
        <authorList>
            <person name="Rincon C."/>
            <person name="Sanders R I."/>
            <person name="Robbins C."/>
            <person name="Chaturvedi A."/>
        </authorList>
    </citation>
    <scope>NUCLEOTIDE SEQUENCE</scope>
    <source>
        <strain evidence="3">CHB12</strain>
    </source>
</reference>
<dbReference type="SUPFAM" id="SSF47095">
    <property type="entry name" value="HMG-box"/>
    <property type="match status" value="1"/>
</dbReference>
<dbReference type="Proteomes" id="UP000232722">
    <property type="component" value="Unassembled WGS sequence"/>
</dbReference>
<dbReference type="EMBL" id="CAGKOT010000035">
    <property type="protein sequence ID" value="CAB5376094.1"/>
    <property type="molecule type" value="Genomic_DNA"/>
</dbReference>
<dbReference type="OrthoDB" id="1919336at2759"/>
<organism evidence="3 8">
    <name type="scientific">Rhizophagus irregularis</name>
    <dbReference type="NCBI Taxonomy" id="588596"/>
    <lineage>
        <taxon>Eukaryota</taxon>
        <taxon>Fungi</taxon>
        <taxon>Fungi incertae sedis</taxon>
        <taxon>Mucoromycota</taxon>
        <taxon>Glomeromycotina</taxon>
        <taxon>Glomeromycetes</taxon>
        <taxon>Glomerales</taxon>
        <taxon>Glomeraceae</taxon>
        <taxon>Rhizophagus</taxon>
    </lineage>
</organism>
<dbReference type="Proteomes" id="UP000232688">
    <property type="component" value="Unassembled WGS sequence"/>
</dbReference>
<dbReference type="InterPro" id="IPR036910">
    <property type="entry name" value="HMG_box_dom_sf"/>
</dbReference>
<dbReference type="Gene3D" id="1.10.30.10">
    <property type="entry name" value="High mobility group box domain"/>
    <property type="match status" value="1"/>
</dbReference>
<dbReference type="CDD" id="cd00084">
    <property type="entry name" value="HMG-box_SF"/>
    <property type="match status" value="1"/>
</dbReference>
<dbReference type="VEuPathDB" id="FungiDB:FUN_013906"/>
<dbReference type="GO" id="GO:0003677">
    <property type="term" value="F:DNA binding"/>
    <property type="evidence" value="ECO:0007669"/>
    <property type="project" value="UniProtKB-UniRule"/>
</dbReference>
<evidence type="ECO:0000259" key="2">
    <source>
        <dbReference type="PROSITE" id="PS50118"/>
    </source>
</evidence>
<comment type="caution">
    <text evidence="3">The sequence shown here is derived from an EMBL/GenBank/DDBJ whole genome shotgun (WGS) entry which is preliminary data.</text>
</comment>
<feature type="DNA-binding region" description="HMG box" evidence="1">
    <location>
        <begin position="22"/>
        <end position="71"/>
    </location>
</feature>
<evidence type="ECO:0000256" key="1">
    <source>
        <dbReference type="PROSITE-ProRule" id="PRU00267"/>
    </source>
</evidence>
<keyword evidence="1" id="KW-0238">DNA-binding</keyword>
<dbReference type="InterPro" id="IPR009071">
    <property type="entry name" value="HMG_box_dom"/>
</dbReference>
<dbReference type="PROSITE" id="PS50118">
    <property type="entry name" value="HMG_BOX_2"/>
    <property type="match status" value="1"/>
</dbReference>
<sequence length="130" mass="15196">MSNIRREICANQSSKVVCISRKRKSPNGFALYFKMDRSKLKEKFPNYSPQEIMKEAGRNWKKLPQTLRNSFTMYAMNDSSLRHYGRPTPPPLSPLPPPYTPLTTVFDYRDCCHPDDKMFDELINPESYTP</sequence>
<dbReference type="GO" id="GO:0005634">
    <property type="term" value="C:nucleus"/>
    <property type="evidence" value="ECO:0007669"/>
    <property type="project" value="UniProtKB-UniRule"/>
</dbReference>
<evidence type="ECO:0000313" key="7">
    <source>
        <dbReference type="Proteomes" id="UP000232722"/>
    </source>
</evidence>
<dbReference type="Pfam" id="PF00505">
    <property type="entry name" value="HMG_box"/>
    <property type="match status" value="1"/>
</dbReference>
<dbReference type="AlphaFoldDB" id="A0A2I1EMM1"/>
<feature type="domain" description="HMG box" evidence="2">
    <location>
        <begin position="22"/>
        <end position="71"/>
    </location>
</feature>
<name>A0A2I1EMM1_9GLOM</name>
<protein>
    <recommendedName>
        <fullName evidence="2">HMG box domain-containing protein</fullName>
    </recommendedName>
</protein>
<reference evidence="4 7" key="2">
    <citation type="submission" date="2017-09" db="EMBL/GenBank/DDBJ databases">
        <title>Extensive intraspecific genome diversity in a model arbuscular mycorrhizal fungus.</title>
        <authorList>
            <person name="Chen E.C."/>
            <person name="Morin E."/>
            <person name="Beaudet D."/>
            <person name="Noel J."/>
            <person name="Ndikumana S."/>
            <person name="Charron P."/>
            <person name="St-Onge C."/>
            <person name="Giorgi J."/>
            <person name="Grigoriev I.V."/>
            <person name="Roux C."/>
            <person name="Martin F.M."/>
            <person name="Corradi N."/>
        </authorList>
    </citation>
    <scope>NUCLEOTIDE SEQUENCE [LARGE SCALE GENOMIC DNA]</scope>
    <source>
        <strain evidence="4 7">A5</strain>
    </source>
</reference>
<evidence type="ECO:0000313" key="4">
    <source>
        <dbReference type="EMBL" id="PKC05761.1"/>
    </source>
</evidence>
<dbReference type="VEuPathDB" id="FungiDB:RhiirA1_470787"/>
<dbReference type="EMBL" id="LLXJ01000839">
    <property type="protein sequence ID" value="PKC05761.1"/>
    <property type="molecule type" value="Genomic_DNA"/>
</dbReference>
<dbReference type="SMART" id="SM00398">
    <property type="entry name" value="HMG"/>
    <property type="match status" value="1"/>
</dbReference>
<reference evidence="4 7" key="1">
    <citation type="submission" date="2016-04" db="EMBL/GenBank/DDBJ databases">
        <title>Genome analyses suggest a sexual origin of heterokaryosis in a supposedly ancient asexual fungus.</title>
        <authorList>
            <person name="Ropars J."/>
            <person name="Sedzielewska K."/>
            <person name="Noel J."/>
            <person name="Charron P."/>
            <person name="Farinelli L."/>
            <person name="Marton T."/>
            <person name="Kruger M."/>
            <person name="Pelin A."/>
            <person name="Brachmann A."/>
            <person name="Corradi N."/>
        </authorList>
    </citation>
    <scope>NUCLEOTIDE SEQUENCE [LARGE SCALE GENOMIC DNA]</scope>
    <source>
        <strain evidence="4 7">A5</strain>
    </source>
</reference>
<evidence type="ECO:0000313" key="3">
    <source>
        <dbReference type="EMBL" id="CAB5376094.1"/>
    </source>
</evidence>
<dbReference type="Proteomes" id="UP000684084">
    <property type="component" value="Unassembled WGS sequence"/>
</dbReference>
<reference evidence="5 6" key="4">
    <citation type="submission" date="2017-10" db="EMBL/GenBank/DDBJ databases">
        <title>Genome analyses suggest a sexual origin of heterokaryosis in a supposedly ancient asexual fungus.</title>
        <authorList>
            <person name="Corradi N."/>
            <person name="Sedzielewska K."/>
            <person name="Noel J."/>
            <person name="Charron P."/>
            <person name="Farinelli L."/>
            <person name="Marton T."/>
            <person name="Kruger M."/>
            <person name="Pelin A."/>
            <person name="Brachmann A."/>
            <person name="Corradi N."/>
        </authorList>
    </citation>
    <scope>NUCLEOTIDE SEQUENCE [LARGE SCALE GENOMIC DNA]</scope>
    <source>
        <strain evidence="5 6">A1</strain>
    </source>
</reference>
<gene>
    <name evidence="3" type="ORF">CHRIB12_LOCUS15175</name>
    <name evidence="5" type="ORF">RhiirA1_470787</name>
    <name evidence="4" type="ORF">RhiirA5_420490</name>
</gene>
<proteinExistence type="predicted"/>
<evidence type="ECO:0000313" key="5">
    <source>
        <dbReference type="EMBL" id="PKC58557.1"/>
    </source>
</evidence>
<evidence type="ECO:0000313" key="8">
    <source>
        <dbReference type="Proteomes" id="UP000684084"/>
    </source>
</evidence>
<dbReference type="VEuPathDB" id="FungiDB:RhiirFUN_017171"/>
<reference evidence="5 6" key="3">
    <citation type="submission" date="2017-10" db="EMBL/GenBank/DDBJ databases">
        <title>Extensive intraspecific genome diversity in a model arbuscular mycorrhizal fungus.</title>
        <authorList>
            <person name="Chen E.C.H."/>
            <person name="Morin E."/>
            <person name="Baudet D."/>
            <person name="Noel J."/>
            <person name="Ndikumana S."/>
            <person name="Charron P."/>
            <person name="St-Onge C."/>
            <person name="Giorgi J."/>
            <person name="Grigoriev I.V."/>
            <person name="Roux C."/>
            <person name="Martin F.M."/>
            <person name="Corradi N."/>
        </authorList>
    </citation>
    <scope>NUCLEOTIDE SEQUENCE [LARGE SCALE GENOMIC DNA]</scope>
    <source>
        <strain evidence="5 6">A1</strain>
    </source>
</reference>
<keyword evidence="1" id="KW-0539">Nucleus</keyword>
<dbReference type="EMBL" id="LLXH01001516">
    <property type="protein sequence ID" value="PKC58557.1"/>
    <property type="molecule type" value="Genomic_DNA"/>
</dbReference>
<accession>A0A2I1EMM1</accession>